<dbReference type="Proteomes" id="UP001165060">
    <property type="component" value="Unassembled WGS sequence"/>
</dbReference>
<organism evidence="2 3">
    <name type="scientific">Tetraparma gracilis</name>
    <dbReference type="NCBI Taxonomy" id="2962635"/>
    <lineage>
        <taxon>Eukaryota</taxon>
        <taxon>Sar</taxon>
        <taxon>Stramenopiles</taxon>
        <taxon>Ochrophyta</taxon>
        <taxon>Bolidophyceae</taxon>
        <taxon>Parmales</taxon>
        <taxon>Triparmaceae</taxon>
        <taxon>Tetraparma</taxon>
    </lineage>
</organism>
<evidence type="ECO:0000256" key="1">
    <source>
        <dbReference type="SAM" id="MobiDB-lite"/>
    </source>
</evidence>
<proteinExistence type="predicted"/>
<comment type="caution">
    <text evidence="2">The sequence shown here is derived from an EMBL/GenBank/DDBJ whole genome shotgun (WGS) entry which is preliminary data.</text>
</comment>
<accession>A0ABQ6MMF7</accession>
<keyword evidence="3" id="KW-1185">Reference proteome</keyword>
<protein>
    <submittedName>
        <fullName evidence="2">Uncharacterized protein</fullName>
    </submittedName>
</protein>
<sequence>MSEYEKQTQIGIAFGNLMQMASGLKAALLHQRTYQTVIGAVPVGTPNAVQQQYNGRCDDGPQQTLASMPATATTTTAADNSLYGSSNNGMAAPGSPGPIGTLSNPGSPRKMRSESMALDPDIWLNNKWDIGDGEGNDQLFDFLKDF</sequence>
<evidence type="ECO:0000313" key="3">
    <source>
        <dbReference type="Proteomes" id="UP001165060"/>
    </source>
</evidence>
<reference evidence="2 3" key="1">
    <citation type="journal article" date="2023" name="Commun. Biol.">
        <title>Genome analysis of Parmales, the sister group of diatoms, reveals the evolutionary specialization of diatoms from phago-mixotrophs to photoautotrophs.</title>
        <authorList>
            <person name="Ban H."/>
            <person name="Sato S."/>
            <person name="Yoshikawa S."/>
            <person name="Yamada K."/>
            <person name="Nakamura Y."/>
            <person name="Ichinomiya M."/>
            <person name="Sato N."/>
            <person name="Blanc-Mathieu R."/>
            <person name="Endo H."/>
            <person name="Kuwata A."/>
            <person name="Ogata H."/>
        </authorList>
    </citation>
    <scope>NUCLEOTIDE SEQUENCE [LARGE SCALE GENOMIC DNA]</scope>
</reference>
<evidence type="ECO:0000313" key="2">
    <source>
        <dbReference type="EMBL" id="GMI28554.1"/>
    </source>
</evidence>
<feature type="region of interest" description="Disordered" evidence="1">
    <location>
        <begin position="78"/>
        <end position="113"/>
    </location>
</feature>
<gene>
    <name evidence="2" type="ORF">TeGR_g14070</name>
</gene>
<dbReference type="EMBL" id="BRYB01004283">
    <property type="protein sequence ID" value="GMI28554.1"/>
    <property type="molecule type" value="Genomic_DNA"/>
</dbReference>
<name>A0ABQ6MMF7_9STRA</name>